<dbReference type="Gene3D" id="3.90.580.10">
    <property type="entry name" value="Zinc finger, CHC2-type domain"/>
    <property type="match status" value="1"/>
</dbReference>
<sequence length="305" mass="35398">MNSKQAKTISLFEILDKLGFKPERKTKKDAYYHYPEKKKGKNPALHVNLKKNFWYDFRKKRGGTIIDFAIAHLEHNNQPHDISDALAFIENTMGKVMTGSVTVEAEPSQCEPRYTISSTKKIEDPALIAEVEAKGISLKLAQKYMQEVNVYDRKQKSHFLALGLPNDDDGYLIENKYFREYLESQPWVTFIRGEVTGPPYIHVFKDRWDFFSLLEYQKASVLKSDALILNDYSCLPQCNGYVYKYGYCVAFTYMPNTPDGQNADRELEEIFKREVDLIHRPMNTLYPPPHETVNAWWLTQKSSPA</sequence>
<dbReference type="EMBL" id="LVYD01000001">
    <property type="protein sequence ID" value="OQP67230.1"/>
    <property type="molecule type" value="Genomic_DNA"/>
</dbReference>
<dbReference type="RefSeq" id="WP_081144925.1">
    <property type="nucleotide sequence ID" value="NZ_LVYD01000001.1"/>
</dbReference>
<reference evidence="1 2" key="1">
    <citation type="submission" date="2016-03" db="EMBL/GenBank/DDBJ databases">
        <title>Niastella vici sp. nov., isolated from farmland soil.</title>
        <authorList>
            <person name="Chen L."/>
            <person name="Wang D."/>
            <person name="Yang S."/>
            <person name="Wang G."/>
        </authorList>
    </citation>
    <scope>NUCLEOTIDE SEQUENCE [LARGE SCALE GENOMIC DNA]</scope>
    <source>
        <strain evidence="1 2">DJ57</strain>
    </source>
</reference>
<evidence type="ECO:0000313" key="2">
    <source>
        <dbReference type="Proteomes" id="UP000192796"/>
    </source>
</evidence>
<dbReference type="Proteomes" id="UP000192796">
    <property type="component" value="Unassembled WGS sequence"/>
</dbReference>
<keyword evidence="2" id="KW-1185">Reference proteome</keyword>
<dbReference type="GO" id="GO:0008270">
    <property type="term" value="F:zinc ion binding"/>
    <property type="evidence" value="ECO:0007669"/>
    <property type="project" value="InterPro"/>
</dbReference>
<organism evidence="1 2">
    <name type="scientific">Niastella vici</name>
    <dbReference type="NCBI Taxonomy" id="1703345"/>
    <lineage>
        <taxon>Bacteria</taxon>
        <taxon>Pseudomonadati</taxon>
        <taxon>Bacteroidota</taxon>
        <taxon>Chitinophagia</taxon>
        <taxon>Chitinophagales</taxon>
        <taxon>Chitinophagaceae</taxon>
        <taxon>Niastella</taxon>
    </lineage>
</organism>
<gene>
    <name evidence="1" type="ORF">A3860_02400</name>
</gene>
<dbReference type="GO" id="GO:0006260">
    <property type="term" value="P:DNA replication"/>
    <property type="evidence" value="ECO:0007669"/>
    <property type="project" value="InterPro"/>
</dbReference>
<comment type="caution">
    <text evidence="1">The sequence shown here is derived from an EMBL/GenBank/DDBJ whole genome shotgun (WGS) entry which is preliminary data.</text>
</comment>
<dbReference type="STRING" id="1703345.A3860_02400"/>
<dbReference type="InterPro" id="IPR036977">
    <property type="entry name" value="DNA_primase_Znf_CHC2"/>
</dbReference>
<evidence type="ECO:0008006" key="3">
    <source>
        <dbReference type="Google" id="ProtNLM"/>
    </source>
</evidence>
<accession>A0A1V9G9I9</accession>
<protein>
    <recommendedName>
        <fullName evidence="3">Zinc finger CHC2-type domain-containing protein</fullName>
    </recommendedName>
</protein>
<dbReference type="AlphaFoldDB" id="A0A1V9G9I9"/>
<dbReference type="SUPFAM" id="SSF57783">
    <property type="entry name" value="Zinc beta-ribbon"/>
    <property type="match status" value="1"/>
</dbReference>
<dbReference type="GO" id="GO:0003677">
    <property type="term" value="F:DNA binding"/>
    <property type="evidence" value="ECO:0007669"/>
    <property type="project" value="InterPro"/>
</dbReference>
<evidence type="ECO:0000313" key="1">
    <source>
        <dbReference type="EMBL" id="OQP67230.1"/>
    </source>
</evidence>
<name>A0A1V9G9I9_9BACT</name>
<proteinExistence type="predicted"/>
<dbReference type="OrthoDB" id="8536512at2"/>